<dbReference type="Gene3D" id="3.40.190.10">
    <property type="entry name" value="Periplasmic binding protein-like II"/>
    <property type="match status" value="2"/>
</dbReference>
<reference evidence="4 5" key="2">
    <citation type="submission" date="2019-09" db="EMBL/GenBank/DDBJ databases">
        <title>Complete Genome Sequence and Methylome Analysis of free living Spirochaetas.</title>
        <authorList>
            <person name="Leshcheva N."/>
            <person name="Mikheeva N."/>
        </authorList>
    </citation>
    <scope>NUCLEOTIDE SEQUENCE [LARGE SCALE GENOMIC DNA]</scope>
    <source>
        <strain evidence="4 5">P</strain>
    </source>
</reference>
<feature type="domain" description="Solute-binding protein family 3/N-terminal" evidence="3">
    <location>
        <begin position="27"/>
        <end position="248"/>
    </location>
</feature>
<keyword evidence="2" id="KW-0472">Membrane</keyword>
<evidence type="ECO:0000256" key="2">
    <source>
        <dbReference type="SAM" id="Phobius"/>
    </source>
</evidence>
<keyword evidence="2" id="KW-1133">Transmembrane helix</keyword>
<dbReference type="EMBL" id="CP035807">
    <property type="protein sequence ID" value="QEN05411.1"/>
    <property type="molecule type" value="Genomic_DNA"/>
</dbReference>
<sequence>MRRTTKLYLIISYLIFPIIFSFSLDNDITVVTNHWYPYSNESSPREGLSIEIIIEAFKTQNYTVTVIITPWARAIREVLNSEYDILANVWFSKERAEEFLYSDYYYTNTITFISNIDDPFEYTNLESLSGKTIGTIRDFYYNELFMNSEKFIREPANDLLQNILKVVYGRIDLTLSDEVVAKSNIRDTRMDLYSKIYFSKKPLIENKLYITCSYKNSRNKELIEAFNRGLEVIIKNGEYKRIINKYIK</sequence>
<name>A0A5C1QCX0_9SPIO</name>
<dbReference type="SUPFAM" id="SSF53850">
    <property type="entry name" value="Periplasmic binding protein-like II"/>
    <property type="match status" value="1"/>
</dbReference>
<evidence type="ECO:0000313" key="4">
    <source>
        <dbReference type="EMBL" id="QEN05411.1"/>
    </source>
</evidence>
<dbReference type="InterPro" id="IPR001638">
    <property type="entry name" value="Solute-binding_3/MltF_N"/>
</dbReference>
<dbReference type="RefSeq" id="WP_149568649.1">
    <property type="nucleotide sequence ID" value="NZ_CP035807.1"/>
</dbReference>
<feature type="transmembrane region" description="Helical" evidence="2">
    <location>
        <begin position="7"/>
        <end position="24"/>
    </location>
</feature>
<organism evidence="4 5">
    <name type="scientific">Thiospirochaeta perfilievii</name>
    <dbReference type="NCBI Taxonomy" id="252967"/>
    <lineage>
        <taxon>Bacteria</taxon>
        <taxon>Pseudomonadati</taxon>
        <taxon>Spirochaetota</taxon>
        <taxon>Spirochaetia</taxon>
        <taxon>Spirochaetales</taxon>
        <taxon>Spirochaetaceae</taxon>
        <taxon>Thiospirochaeta</taxon>
    </lineage>
</organism>
<reference evidence="4 5" key="1">
    <citation type="submission" date="2019-02" db="EMBL/GenBank/DDBJ databases">
        <authorList>
            <person name="Fomenkov A."/>
            <person name="Dubinina G."/>
            <person name="Grabovich M."/>
            <person name="Vincze T."/>
            <person name="Roberts R.J."/>
        </authorList>
    </citation>
    <scope>NUCLEOTIDE SEQUENCE [LARGE SCALE GENOMIC DNA]</scope>
    <source>
        <strain evidence="4 5">P</strain>
    </source>
</reference>
<proteinExistence type="predicted"/>
<accession>A0A5C1QCX0</accession>
<dbReference type="SMART" id="SM00062">
    <property type="entry name" value="PBPb"/>
    <property type="match status" value="1"/>
</dbReference>
<keyword evidence="5" id="KW-1185">Reference proteome</keyword>
<evidence type="ECO:0000313" key="5">
    <source>
        <dbReference type="Proteomes" id="UP000323824"/>
    </source>
</evidence>
<gene>
    <name evidence="4" type="ORF">EW093_12040</name>
</gene>
<protein>
    <submittedName>
        <fullName evidence="4">Transporter substrate-binding domain-containing protein</fullName>
    </submittedName>
</protein>
<dbReference type="PANTHER" id="PTHR35936:SF25">
    <property type="entry name" value="ABC TRANSPORTER SUBSTRATE-BINDING PROTEIN"/>
    <property type="match status" value="1"/>
</dbReference>
<keyword evidence="1" id="KW-0732">Signal</keyword>
<dbReference type="KEGG" id="sper:EW093_12040"/>
<keyword evidence="2" id="KW-0812">Transmembrane</keyword>
<dbReference type="PANTHER" id="PTHR35936">
    <property type="entry name" value="MEMBRANE-BOUND LYTIC MUREIN TRANSGLYCOSYLASE F"/>
    <property type="match status" value="1"/>
</dbReference>
<dbReference type="Proteomes" id="UP000323824">
    <property type="component" value="Chromosome"/>
</dbReference>
<evidence type="ECO:0000259" key="3">
    <source>
        <dbReference type="SMART" id="SM00062"/>
    </source>
</evidence>
<dbReference type="OrthoDB" id="4171at2"/>
<dbReference type="Pfam" id="PF00497">
    <property type="entry name" value="SBP_bac_3"/>
    <property type="match status" value="1"/>
</dbReference>
<dbReference type="AlphaFoldDB" id="A0A5C1QCX0"/>
<evidence type="ECO:0000256" key="1">
    <source>
        <dbReference type="ARBA" id="ARBA00022729"/>
    </source>
</evidence>